<dbReference type="InterPro" id="IPR013785">
    <property type="entry name" value="Aldolase_TIM"/>
</dbReference>
<evidence type="ECO:0000256" key="1">
    <source>
        <dbReference type="PIRSR" id="PIRSR001359-1"/>
    </source>
</evidence>
<keyword evidence="4" id="KW-1185">Reference proteome</keyword>
<dbReference type="InterPro" id="IPR000771">
    <property type="entry name" value="FBA_II"/>
</dbReference>
<reference evidence="3 4" key="1">
    <citation type="submission" date="2018-03" db="EMBL/GenBank/DDBJ databases">
        <title>Novel Streptomyces sp. from soil.</title>
        <authorList>
            <person name="Tan G.Y.A."/>
            <person name="Lee Z.Y."/>
        </authorList>
    </citation>
    <scope>NUCLEOTIDE SEQUENCE [LARGE SCALE GENOMIC DNA]</scope>
    <source>
        <strain evidence="3 4">ST5x</strain>
    </source>
</reference>
<accession>A0A2S9PRL6</accession>
<dbReference type="PANTHER" id="PTHR30304">
    <property type="entry name" value="D-TAGATOSE-1,6-BISPHOSPHATE ALDOLASE"/>
    <property type="match status" value="1"/>
</dbReference>
<protein>
    <submittedName>
        <fullName evidence="3">Fructose-bisphosphate aldolase</fullName>
    </submittedName>
</protein>
<dbReference type="InterPro" id="IPR050246">
    <property type="entry name" value="Class_II_FBP_aldolase"/>
</dbReference>
<feature type="binding site" evidence="2">
    <location>
        <position position="136"/>
    </location>
    <ligand>
        <name>Zn(2+)</name>
        <dbReference type="ChEBI" id="CHEBI:29105"/>
        <label>2</label>
    </ligand>
</feature>
<dbReference type="Gene3D" id="3.20.20.70">
    <property type="entry name" value="Aldolase class I"/>
    <property type="match status" value="1"/>
</dbReference>
<evidence type="ECO:0000313" key="4">
    <source>
        <dbReference type="Proteomes" id="UP000239322"/>
    </source>
</evidence>
<comment type="cofactor">
    <cofactor evidence="2">
        <name>Zn(2+)</name>
        <dbReference type="ChEBI" id="CHEBI:29105"/>
    </cofactor>
    <text evidence="2">Binds 2 Zn(2+) ions per subunit. One is catalytic and the other provides a structural contribution.</text>
</comment>
<gene>
    <name evidence="3" type="ORF">C6N75_22205</name>
</gene>
<dbReference type="AlphaFoldDB" id="A0A2S9PRL6"/>
<evidence type="ECO:0000313" key="3">
    <source>
        <dbReference type="EMBL" id="PRH77068.1"/>
    </source>
</evidence>
<organism evidence="3 4">
    <name type="scientific">Streptomyces solincola</name>
    <dbReference type="NCBI Taxonomy" id="2100817"/>
    <lineage>
        <taxon>Bacteria</taxon>
        <taxon>Bacillati</taxon>
        <taxon>Actinomycetota</taxon>
        <taxon>Actinomycetes</taxon>
        <taxon>Kitasatosporales</taxon>
        <taxon>Streptomycetaceae</taxon>
        <taxon>Streptomyces</taxon>
    </lineage>
</organism>
<dbReference type="EMBL" id="PVLV01000382">
    <property type="protein sequence ID" value="PRH77068.1"/>
    <property type="molecule type" value="Genomic_DNA"/>
</dbReference>
<feature type="active site" description="Proton donor" evidence="1">
    <location>
        <position position="84"/>
    </location>
</feature>
<dbReference type="PANTHER" id="PTHR30304:SF0">
    <property type="entry name" value="D-TAGATOSE-1,6-BISPHOSPHATE ALDOLASE SUBUNIT GATY-RELATED"/>
    <property type="match status" value="1"/>
</dbReference>
<keyword evidence="2" id="KW-0862">Zinc</keyword>
<keyword evidence="2" id="KW-0479">Metal-binding</keyword>
<sequence length="301" mass="30445">MPLSTTAELVAAAARRGGAVAALNVITLEHVEAVLRGAERAGRPVILQISENAVAFREGRAAPLAAAARAAAESARVGVALHLDHVKSGALLRTAEQCGFSSVMVDASHLPYAENTAVTRDAAAWAHARGIWVEAELGEVGGKDGQGPLDAHDPGARTDPAEAARFVAETGVDALAVAIGSSHAMTSRTARLDHGLLRRLHGEVPVPLVLHGSSGVPDAELAAAVANGIAKVNFGTALNAALTGAVRAKLAADPEVVDPRRYLAGGREAMAEVAATLVGVVSGAFGTAGGGDGERLPEAVH</sequence>
<proteinExistence type="predicted"/>
<dbReference type="GO" id="GO:0008270">
    <property type="term" value="F:zinc ion binding"/>
    <property type="evidence" value="ECO:0007669"/>
    <property type="project" value="InterPro"/>
</dbReference>
<dbReference type="PIRSF" id="PIRSF001359">
    <property type="entry name" value="F_bP_aldolase_II"/>
    <property type="match status" value="1"/>
</dbReference>
<dbReference type="NCBIfam" id="TIGR00167">
    <property type="entry name" value="cbbA"/>
    <property type="match status" value="1"/>
</dbReference>
<dbReference type="GO" id="GO:0005975">
    <property type="term" value="P:carbohydrate metabolic process"/>
    <property type="evidence" value="ECO:0007669"/>
    <property type="project" value="InterPro"/>
</dbReference>
<dbReference type="Pfam" id="PF01116">
    <property type="entry name" value="F_bP_aldolase"/>
    <property type="match status" value="1"/>
</dbReference>
<dbReference type="CDD" id="cd00947">
    <property type="entry name" value="TBP_aldolase_IIB"/>
    <property type="match status" value="1"/>
</dbReference>
<dbReference type="Proteomes" id="UP000239322">
    <property type="component" value="Unassembled WGS sequence"/>
</dbReference>
<dbReference type="SUPFAM" id="SSF51569">
    <property type="entry name" value="Aldolase"/>
    <property type="match status" value="1"/>
</dbReference>
<comment type="caution">
    <text evidence="3">The sequence shown here is derived from an EMBL/GenBank/DDBJ whole genome shotgun (WGS) entry which is preliminary data.</text>
</comment>
<dbReference type="OrthoDB" id="9803995at2"/>
<dbReference type="RefSeq" id="WP_105870670.1">
    <property type="nucleotide sequence ID" value="NZ_PVLV01000382.1"/>
</dbReference>
<feature type="binding site" evidence="2">
    <location>
        <position position="211"/>
    </location>
    <ligand>
        <name>Zn(2+)</name>
        <dbReference type="ChEBI" id="CHEBI:29105"/>
        <label>1</label>
        <note>catalytic</note>
    </ligand>
</feature>
<feature type="binding site" evidence="2">
    <location>
        <position position="106"/>
    </location>
    <ligand>
        <name>Zn(2+)</name>
        <dbReference type="ChEBI" id="CHEBI:29105"/>
        <label>2</label>
    </ligand>
</feature>
<evidence type="ECO:0000256" key="2">
    <source>
        <dbReference type="PIRSR" id="PIRSR001359-3"/>
    </source>
</evidence>
<feature type="binding site" evidence="2">
    <location>
        <position position="183"/>
    </location>
    <ligand>
        <name>Zn(2+)</name>
        <dbReference type="ChEBI" id="CHEBI:29105"/>
        <label>1</label>
        <note>catalytic</note>
    </ligand>
</feature>
<feature type="binding site" evidence="2">
    <location>
        <position position="85"/>
    </location>
    <ligand>
        <name>Zn(2+)</name>
        <dbReference type="ChEBI" id="CHEBI:29105"/>
        <label>1</label>
        <note>catalytic</note>
    </ligand>
</feature>
<dbReference type="GO" id="GO:0016832">
    <property type="term" value="F:aldehyde-lyase activity"/>
    <property type="evidence" value="ECO:0007669"/>
    <property type="project" value="InterPro"/>
</dbReference>
<name>A0A2S9PRL6_9ACTN</name>